<keyword evidence="1" id="KW-0472">Membrane</keyword>
<reference evidence="2 3" key="1">
    <citation type="submission" date="2017-10" db="EMBL/GenBank/DDBJ databases">
        <title>Sequencing the genomes of 1000 actinobacteria strains.</title>
        <authorList>
            <person name="Klenk H.-P."/>
        </authorList>
    </citation>
    <scope>NUCLEOTIDE SEQUENCE [LARGE SCALE GENOMIC DNA]</scope>
    <source>
        <strain evidence="2 3">DSM 21863</strain>
    </source>
</reference>
<feature type="transmembrane region" description="Helical" evidence="1">
    <location>
        <begin position="112"/>
        <end position="132"/>
    </location>
</feature>
<dbReference type="OrthoDB" id="2084569at2"/>
<feature type="transmembrane region" description="Helical" evidence="1">
    <location>
        <begin position="144"/>
        <end position="163"/>
    </location>
</feature>
<keyword evidence="1" id="KW-0812">Transmembrane</keyword>
<dbReference type="AlphaFoldDB" id="A0A2A9EXX3"/>
<dbReference type="InterPro" id="IPR009339">
    <property type="entry name" value="DUF998"/>
</dbReference>
<keyword evidence="1" id="KW-1133">Transmembrane helix</keyword>
<dbReference type="RefSeq" id="WP_098463570.1">
    <property type="nucleotide sequence ID" value="NZ_PDJJ01000001.1"/>
</dbReference>
<organism evidence="2 3">
    <name type="scientific">Isoptericola jiangsuensis</name>
    <dbReference type="NCBI Taxonomy" id="548579"/>
    <lineage>
        <taxon>Bacteria</taxon>
        <taxon>Bacillati</taxon>
        <taxon>Actinomycetota</taxon>
        <taxon>Actinomycetes</taxon>
        <taxon>Micrococcales</taxon>
        <taxon>Promicromonosporaceae</taxon>
        <taxon>Isoptericola</taxon>
    </lineage>
</organism>
<feature type="transmembrane region" description="Helical" evidence="1">
    <location>
        <begin position="169"/>
        <end position="190"/>
    </location>
</feature>
<name>A0A2A9EXX3_9MICO</name>
<feature type="transmembrane region" description="Helical" evidence="1">
    <location>
        <begin position="80"/>
        <end position="100"/>
    </location>
</feature>
<evidence type="ECO:0000313" key="2">
    <source>
        <dbReference type="EMBL" id="PFG43162.1"/>
    </source>
</evidence>
<evidence type="ECO:0000256" key="1">
    <source>
        <dbReference type="SAM" id="Phobius"/>
    </source>
</evidence>
<dbReference type="Proteomes" id="UP000224130">
    <property type="component" value="Unassembled WGS sequence"/>
</dbReference>
<comment type="caution">
    <text evidence="2">The sequence shown here is derived from an EMBL/GenBank/DDBJ whole genome shotgun (WGS) entry which is preliminary data.</text>
</comment>
<evidence type="ECO:0000313" key="3">
    <source>
        <dbReference type="Proteomes" id="UP000224130"/>
    </source>
</evidence>
<gene>
    <name evidence="2" type="ORF">ATJ88_1846</name>
</gene>
<feature type="transmembrane region" description="Helical" evidence="1">
    <location>
        <begin position="50"/>
        <end position="68"/>
    </location>
</feature>
<protein>
    <submittedName>
        <fullName evidence="2">Uncharacterized protein DUF998</fullName>
    </submittedName>
</protein>
<keyword evidence="3" id="KW-1185">Reference proteome</keyword>
<dbReference type="Pfam" id="PF06197">
    <property type="entry name" value="DUF998"/>
    <property type="match status" value="1"/>
</dbReference>
<dbReference type="EMBL" id="PDJJ01000001">
    <property type="protein sequence ID" value="PFG43162.1"/>
    <property type="molecule type" value="Genomic_DNA"/>
</dbReference>
<accession>A0A2A9EXX3</accession>
<sequence length="197" mass="20351">MDRISARVVVALLALSALCVALAPLAVPDTYDAVEHSVSESGGQGVPGAWVARSGFVLLGLAVLLEASRSARAWGPWGRGAHGIYGVGMIAVAIVSHRAWYPASWDAVEDSLHSVAATAVGFAFVVGVISVGVRRGPGAGPVRVLDTVAVVASVLLPLVMITWPSVEGAAQRTLFAVGYTWYAVEAVLLAREVPRAG</sequence>
<proteinExistence type="predicted"/>